<dbReference type="AlphaFoldDB" id="A0A9P4HAY6"/>
<dbReference type="Proteomes" id="UP000799777">
    <property type="component" value="Unassembled WGS sequence"/>
</dbReference>
<organism evidence="1 2">
    <name type="scientific">Setomelanomma holmii</name>
    <dbReference type="NCBI Taxonomy" id="210430"/>
    <lineage>
        <taxon>Eukaryota</taxon>
        <taxon>Fungi</taxon>
        <taxon>Dikarya</taxon>
        <taxon>Ascomycota</taxon>
        <taxon>Pezizomycotina</taxon>
        <taxon>Dothideomycetes</taxon>
        <taxon>Pleosporomycetidae</taxon>
        <taxon>Pleosporales</taxon>
        <taxon>Pleosporineae</taxon>
        <taxon>Phaeosphaeriaceae</taxon>
        <taxon>Setomelanomma</taxon>
    </lineage>
</organism>
<proteinExistence type="predicted"/>
<evidence type="ECO:0000313" key="2">
    <source>
        <dbReference type="Proteomes" id="UP000799777"/>
    </source>
</evidence>
<reference evidence="1" key="1">
    <citation type="journal article" date="2020" name="Stud. Mycol.">
        <title>101 Dothideomycetes genomes: a test case for predicting lifestyles and emergence of pathogens.</title>
        <authorList>
            <person name="Haridas S."/>
            <person name="Albert R."/>
            <person name="Binder M."/>
            <person name="Bloem J."/>
            <person name="Labutti K."/>
            <person name="Salamov A."/>
            <person name="Andreopoulos B."/>
            <person name="Baker S."/>
            <person name="Barry K."/>
            <person name="Bills G."/>
            <person name="Bluhm B."/>
            <person name="Cannon C."/>
            <person name="Castanera R."/>
            <person name="Culley D."/>
            <person name="Daum C."/>
            <person name="Ezra D."/>
            <person name="Gonzalez J."/>
            <person name="Henrissat B."/>
            <person name="Kuo A."/>
            <person name="Liang C."/>
            <person name="Lipzen A."/>
            <person name="Lutzoni F."/>
            <person name="Magnuson J."/>
            <person name="Mondo S."/>
            <person name="Nolan M."/>
            <person name="Ohm R."/>
            <person name="Pangilinan J."/>
            <person name="Park H.-J."/>
            <person name="Ramirez L."/>
            <person name="Alfaro M."/>
            <person name="Sun H."/>
            <person name="Tritt A."/>
            <person name="Yoshinaga Y."/>
            <person name="Zwiers L.-H."/>
            <person name="Turgeon B."/>
            <person name="Goodwin S."/>
            <person name="Spatafora J."/>
            <person name="Crous P."/>
            <person name="Grigoriev I."/>
        </authorList>
    </citation>
    <scope>NUCLEOTIDE SEQUENCE</scope>
    <source>
        <strain evidence="1">CBS 110217</strain>
    </source>
</reference>
<accession>A0A9P4HAY6</accession>
<evidence type="ECO:0000313" key="1">
    <source>
        <dbReference type="EMBL" id="KAF2031273.1"/>
    </source>
</evidence>
<keyword evidence="2" id="KW-1185">Reference proteome</keyword>
<sequence>MPSSDKSKIKNADAAAKDAGFDNFPAFLLSYGLRIYNDDDVQEGKAILRGMGYGV</sequence>
<gene>
    <name evidence="1" type="ORF">EK21DRAFT_63430</name>
</gene>
<dbReference type="OrthoDB" id="4232400at2759"/>
<protein>
    <submittedName>
        <fullName evidence="1">Uncharacterized protein</fullName>
    </submittedName>
</protein>
<comment type="caution">
    <text evidence="1">The sequence shown here is derived from an EMBL/GenBank/DDBJ whole genome shotgun (WGS) entry which is preliminary data.</text>
</comment>
<dbReference type="EMBL" id="ML978182">
    <property type="protein sequence ID" value="KAF2031273.1"/>
    <property type="molecule type" value="Genomic_DNA"/>
</dbReference>
<name>A0A9P4HAY6_9PLEO</name>